<dbReference type="InterPro" id="IPR029058">
    <property type="entry name" value="AB_hydrolase_fold"/>
</dbReference>
<comment type="caution">
    <text evidence="3">The sequence shown here is derived from an EMBL/GenBank/DDBJ whole genome shotgun (WGS) entry which is preliminary data.</text>
</comment>
<dbReference type="EMBL" id="JABFAI010000074">
    <property type="protein sequence ID" value="KAF4957102.1"/>
    <property type="molecule type" value="Genomic_DNA"/>
</dbReference>
<gene>
    <name evidence="3" type="ORF">FGADI_3321</name>
</gene>
<dbReference type="SUPFAM" id="SSF53474">
    <property type="entry name" value="alpha/beta-Hydrolases"/>
    <property type="match status" value="1"/>
</dbReference>
<dbReference type="InterPro" id="IPR050593">
    <property type="entry name" value="LovG"/>
</dbReference>
<dbReference type="InterPro" id="IPR005645">
    <property type="entry name" value="FSH-like_dom"/>
</dbReference>
<keyword evidence="4" id="KW-1185">Reference proteome</keyword>
<reference evidence="3" key="2">
    <citation type="submission" date="2020-05" db="EMBL/GenBank/DDBJ databases">
        <authorList>
            <person name="Kim H.-S."/>
            <person name="Proctor R.H."/>
            <person name="Brown D.W."/>
        </authorList>
    </citation>
    <scope>NUCLEOTIDE SEQUENCE</scope>
    <source>
        <strain evidence="3">NRRL 45417</strain>
    </source>
</reference>
<accession>A0A8H4TG87</accession>
<dbReference type="Proteomes" id="UP000604273">
    <property type="component" value="Unassembled WGS sequence"/>
</dbReference>
<name>A0A8H4TG87_9HYPO</name>
<dbReference type="GO" id="GO:0005737">
    <property type="term" value="C:cytoplasm"/>
    <property type="evidence" value="ECO:0007669"/>
    <property type="project" value="TreeGrafter"/>
</dbReference>
<evidence type="ECO:0000313" key="3">
    <source>
        <dbReference type="EMBL" id="KAF4957102.1"/>
    </source>
</evidence>
<dbReference type="OrthoDB" id="414698at2759"/>
<dbReference type="PANTHER" id="PTHR48070:SF4">
    <property type="entry name" value="ESTERASE ALNB"/>
    <property type="match status" value="1"/>
</dbReference>
<organism evidence="3 4">
    <name type="scientific">Fusarium gaditjirri</name>
    <dbReference type="NCBI Taxonomy" id="282569"/>
    <lineage>
        <taxon>Eukaryota</taxon>
        <taxon>Fungi</taxon>
        <taxon>Dikarya</taxon>
        <taxon>Ascomycota</taxon>
        <taxon>Pezizomycotina</taxon>
        <taxon>Sordariomycetes</taxon>
        <taxon>Hypocreomycetidae</taxon>
        <taxon>Hypocreales</taxon>
        <taxon>Nectriaceae</taxon>
        <taxon>Fusarium</taxon>
        <taxon>Fusarium nisikadoi species complex</taxon>
    </lineage>
</organism>
<dbReference type="GO" id="GO:0016787">
    <property type="term" value="F:hydrolase activity"/>
    <property type="evidence" value="ECO:0007669"/>
    <property type="project" value="UniProtKB-KW"/>
</dbReference>
<dbReference type="Pfam" id="PF03959">
    <property type="entry name" value="FSH1"/>
    <property type="match status" value="1"/>
</dbReference>
<protein>
    <recommendedName>
        <fullName evidence="2">Serine hydrolase domain-containing protein</fullName>
    </recommendedName>
</protein>
<dbReference type="AlphaFoldDB" id="A0A8H4TG87"/>
<evidence type="ECO:0000256" key="1">
    <source>
        <dbReference type="ARBA" id="ARBA00022801"/>
    </source>
</evidence>
<keyword evidence="1" id="KW-0378">Hydrolase</keyword>
<evidence type="ECO:0000313" key="4">
    <source>
        <dbReference type="Proteomes" id="UP000604273"/>
    </source>
</evidence>
<dbReference type="Gene3D" id="3.40.50.1820">
    <property type="entry name" value="alpha/beta hydrolase"/>
    <property type="match status" value="1"/>
</dbReference>
<reference evidence="3" key="1">
    <citation type="journal article" date="2020" name="BMC Genomics">
        <title>Correction to: Identification and distribution of gene clusters required for synthesis of sphingolipid metabolism inhibitors in diverse species of the filamentous fungus Fusarium.</title>
        <authorList>
            <person name="Kim H.S."/>
            <person name="Lohmar J.M."/>
            <person name="Busman M."/>
            <person name="Brown D.W."/>
            <person name="Naumann T.A."/>
            <person name="Divon H.H."/>
            <person name="Lysoe E."/>
            <person name="Uhlig S."/>
            <person name="Proctor R.H."/>
        </authorList>
    </citation>
    <scope>NUCLEOTIDE SEQUENCE</scope>
    <source>
        <strain evidence="3">NRRL 45417</strain>
    </source>
</reference>
<feature type="domain" description="Serine hydrolase" evidence="2">
    <location>
        <begin position="2"/>
        <end position="270"/>
    </location>
</feature>
<proteinExistence type="predicted"/>
<sequence length="286" mass="33094">MRFLCLHGYAFSVEVLQQQMEPITAHLPSDWEYEFLEAGMEPTELMLRKSHHSLQSSPLSDDLTRPANLKQVPKPNYSWYNFPYPEDVEEAYERLAAYVESEGPFDGIWGFSQGGSMAALLLLMHQAEHPDTPYPFKMAIFTSAFLPHSFDNGVISWDLTEKNTLEPTYLPGRIDVSHGKKLDWKKDLHTSIEYDMINAVKDELDFPVDLLLRWRPSDIPEKIPVPSVHVRGLKDHYSFVDESVYELFDPEMARKMTHRGGHNFPRYNEELVHFAELIIETVVSLH</sequence>
<dbReference type="GO" id="GO:0005634">
    <property type="term" value="C:nucleus"/>
    <property type="evidence" value="ECO:0007669"/>
    <property type="project" value="TreeGrafter"/>
</dbReference>
<dbReference type="GO" id="GO:0019748">
    <property type="term" value="P:secondary metabolic process"/>
    <property type="evidence" value="ECO:0007669"/>
    <property type="project" value="TreeGrafter"/>
</dbReference>
<dbReference type="PANTHER" id="PTHR48070">
    <property type="entry name" value="ESTERASE OVCA2"/>
    <property type="match status" value="1"/>
</dbReference>
<evidence type="ECO:0000259" key="2">
    <source>
        <dbReference type="Pfam" id="PF03959"/>
    </source>
</evidence>